<dbReference type="EMBL" id="JAAOZD010000001">
    <property type="protein sequence ID" value="NIJ00286.1"/>
    <property type="molecule type" value="Genomic_DNA"/>
</dbReference>
<proteinExistence type="predicted"/>
<dbReference type="GO" id="GO:0016787">
    <property type="term" value="F:hydrolase activity"/>
    <property type="evidence" value="ECO:0007669"/>
    <property type="project" value="UniProtKB-KW"/>
</dbReference>
<keyword evidence="1" id="KW-0378">Hydrolase</keyword>
<evidence type="ECO:0000313" key="2">
    <source>
        <dbReference type="Proteomes" id="UP000802392"/>
    </source>
</evidence>
<keyword evidence="2" id="KW-1185">Reference proteome</keyword>
<name>A0ABX0TH74_9MICC</name>
<accession>A0ABX0TH74</accession>
<organism evidence="1 2">
    <name type="scientific">Paenarthrobacter ilicis</name>
    <dbReference type="NCBI Taxonomy" id="43665"/>
    <lineage>
        <taxon>Bacteria</taxon>
        <taxon>Bacillati</taxon>
        <taxon>Actinomycetota</taxon>
        <taxon>Actinomycetes</taxon>
        <taxon>Micrococcales</taxon>
        <taxon>Micrococcaceae</taxon>
        <taxon>Paenarthrobacter</taxon>
    </lineage>
</organism>
<protein>
    <submittedName>
        <fullName evidence="1">Diadenosine tetraphosphate (Ap4A) HIT family hydrolase</fullName>
    </submittedName>
</protein>
<sequence>MSRRLLYRSTVWEIARPRHPLTSGHVLIRLSDPATEFALPSASDWLLCYRLARAALQEALDITLCPVMFAHRWHPLGGAIGEPVAESSTPTFHLFGRWSGETTTPGHQLSLPAHRRAGEDLEQLEAIDAAMRLSLGRGAAEVTAPPVEGAAVVHEPGLEDLVQTTPAGPNHSVIRPARTVDSIGEITPGELLAMGVALGALPQAGGPSGLSCVALEPSGPRTAVRLHVLGRSAAEEVNPMESLIRSPEVSLALL</sequence>
<reference evidence="1 2" key="1">
    <citation type="submission" date="2020-03" db="EMBL/GenBank/DDBJ databases">
        <title>Genomic Encyclopedia of Type Strains, Phase III (KMG-III): the genomes of soil and plant-associated and newly described type strains.</title>
        <authorList>
            <person name="Whitman W."/>
        </authorList>
    </citation>
    <scope>NUCLEOTIDE SEQUENCE [LARGE SCALE GENOMIC DNA]</scope>
    <source>
        <strain evidence="1 2">CECT 4207</strain>
    </source>
</reference>
<dbReference type="RefSeq" id="WP_167263705.1">
    <property type="nucleotide sequence ID" value="NZ_BAAAVO010000002.1"/>
</dbReference>
<comment type="caution">
    <text evidence="1">The sequence shown here is derived from an EMBL/GenBank/DDBJ whole genome shotgun (WGS) entry which is preliminary data.</text>
</comment>
<gene>
    <name evidence="1" type="ORF">FHR86_000584</name>
</gene>
<dbReference type="Proteomes" id="UP000802392">
    <property type="component" value="Unassembled WGS sequence"/>
</dbReference>
<evidence type="ECO:0000313" key="1">
    <source>
        <dbReference type="EMBL" id="NIJ00286.1"/>
    </source>
</evidence>